<gene>
    <name evidence="1" type="ORF">JI435_400650</name>
</gene>
<dbReference type="AlphaFoldDB" id="A0A7U2EQ66"/>
<organism evidence="1 2">
    <name type="scientific">Phaeosphaeria nodorum (strain SN15 / ATCC MYA-4574 / FGSC 10173)</name>
    <name type="common">Glume blotch fungus</name>
    <name type="synonym">Parastagonospora nodorum</name>
    <dbReference type="NCBI Taxonomy" id="321614"/>
    <lineage>
        <taxon>Eukaryota</taxon>
        <taxon>Fungi</taxon>
        <taxon>Dikarya</taxon>
        <taxon>Ascomycota</taxon>
        <taxon>Pezizomycotina</taxon>
        <taxon>Dothideomycetes</taxon>
        <taxon>Pleosporomycetidae</taxon>
        <taxon>Pleosporales</taxon>
        <taxon>Pleosporineae</taxon>
        <taxon>Phaeosphaeriaceae</taxon>
        <taxon>Parastagonospora</taxon>
    </lineage>
</organism>
<name>A0A7U2EQ66_PHANO</name>
<dbReference type="EMBL" id="CP069023">
    <property type="protein sequence ID" value="QRC90876.1"/>
    <property type="molecule type" value="Genomic_DNA"/>
</dbReference>
<keyword evidence="2" id="KW-1185">Reference proteome</keyword>
<evidence type="ECO:0000313" key="2">
    <source>
        <dbReference type="Proteomes" id="UP000663193"/>
    </source>
</evidence>
<reference evidence="2" key="1">
    <citation type="journal article" date="2021" name="BMC Genomics">
        <title>Chromosome-level genome assembly and manually-curated proteome of model necrotroph Parastagonospora nodorum Sn15 reveals a genome-wide trove of candidate effector homologs, and redundancy of virulence-related functions within an accessory chromosome.</title>
        <authorList>
            <person name="Bertazzoni S."/>
            <person name="Jones D.A.B."/>
            <person name="Phan H.T."/>
            <person name="Tan K.-C."/>
            <person name="Hane J.K."/>
        </authorList>
    </citation>
    <scope>NUCLEOTIDE SEQUENCE [LARGE SCALE GENOMIC DNA]</scope>
    <source>
        <strain evidence="2">SN15 / ATCC MYA-4574 / FGSC 10173)</strain>
    </source>
</reference>
<protein>
    <submittedName>
        <fullName evidence="1">Uncharacterized protein</fullName>
    </submittedName>
</protein>
<dbReference type="VEuPathDB" id="FungiDB:JI435_400650"/>
<evidence type="ECO:0000313" key="1">
    <source>
        <dbReference type="EMBL" id="QRC90876.1"/>
    </source>
</evidence>
<dbReference type="Proteomes" id="UP000663193">
    <property type="component" value="Chromosome 1"/>
</dbReference>
<sequence length="116" mass="13496">MYMHGKERSFYPLKDWTGREAIEYLVIPLCTLLLELKIPSSLGLRDYNRLHRYVVSLFVLHFEQQPHFRLYHPSYDTAGSQGKRTPWPSWRLSTLGASLRLVDGDGTSQEANEVSR</sequence>
<accession>A0A7U2EQ66</accession>
<proteinExistence type="predicted"/>